<evidence type="ECO:0000313" key="2">
    <source>
        <dbReference type="Proteomes" id="UP000639643"/>
    </source>
</evidence>
<reference evidence="1" key="1">
    <citation type="journal article" date="2020" name="Phytopathology">
        <title>Genome Sequence Resources of Colletotrichum truncatum, C. plurivorum, C. musicola, and C. sojae: Four Species Pathogenic to Soybean (Glycine max).</title>
        <authorList>
            <person name="Rogerio F."/>
            <person name="Boufleur T.R."/>
            <person name="Ciampi-Guillardi M."/>
            <person name="Sukno S.A."/>
            <person name="Thon M.R."/>
            <person name="Massola Junior N.S."/>
            <person name="Baroncelli R."/>
        </authorList>
    </citation>
    <scope>NUCLEOTIDE SEQUENCE</scope>
    <source>
        <strain evidence="1">LFN0074</strain>
    </source>
</reference>
<keyword evidence="2" id="KW-1185">Reference proteome</keyword>
<comment type="caution">
    <text evidence="1">The sequence shown here is derived from an EMBL/GenBank/DDBJ whole genome shotgun (WGS) entry which is preliminary data.</text>
</comment>
<name>A0A8H6NE68_9PEZI</name>
<accession>A0A8H6NE68</accession>
<organism evidence="1 2">
    <name type="scientific">Colletotrichum musicola</name>
    <dbReference type="NCBI Taxonomy" id="2175873"/>
    <lineage>
        <taxon>Eukaryota</taxon>
        <taxon>Fungi</taxon>
        <taxon>Dikarya</taxon>
        <taxon>Ascomycota</taxon>
        <taxon>Pezizomycotina</taxon>
        <taxon>Sordariomycetes</taxon>
        <taxon>Hypocreomycetidae</taxon>
        <taxon>Glomerellales</taxon>
        <taxon>Glomerellaceae</taxon>
        <taxon>Colletotrichum</taxon>
        <taxon>Colletotrichum orchidearum species complex</taxon>
    </lineage>
</organism>
<sequence>MAIPSRGESPDDEIAFGSHILSATCRHHPPTNAATITAHDPTNDGFRSASQKQLNQVTISFAFLCLFPCVRFHRRQYRLGLNFSSPVFGSGGSFPFGAAPVGPCQPFVQGQPLVNPFGGGTAFRSSFDGTGAGRSQMASVPRVALQARLKRGGLLLGHFVDYISVIKEKRKRGAHTQASGIPQRKTSPSSLVWDDTAHSTDDAGHVGEHVTITGRSSGSYIHGWRMPP</sequence>
<evidence type="ECO:0000313" key="1">
    <source>
        <dbReference type="EMBL" id="KAF6830074.1"/>
    </source>
</evidence>
<dbReference type="AlphaFoldDB" id="A0A8H6NE68"/>
<dbReference type="Proteomes" id="UP000639643">
    <property type="component" value="Unassembled WGS sequence"/>
</dbReference>
<proteinExistence type="predicted"/>
<protein>
    <submittedName>
        <fullName evidence="1">Uncharacterized protein</fullName>
    </submittedName>
</protein>
<gene>
    <name evidence="1" type="ORF">CMUS01_07906</name>
</gene>
<dbReference type="EMBL" id="WIGM01000294">
    <property type="protein sequence ID" value="KAF6830074.1"/>
    <property type="molecule type" value="Genomic_DNA"/>
</dbReference>